<accession>A0ABQ8RZH0</accession>
<sequence>MAGLCAGGNEPPYSLKATSADQVSKIPFSNNTISRRISRVSCSINEQILEKIKTDRIFDSQVDESIDIGDKPQVRVASVAAFWLRLR</sequence>
<dbReference type="EMBL" id="JAJSOF020000038">
    <property type="protein sequence ID" value="KAJ4427138.1"/>
    <property type="molecule type" value="Genomic_DNA"/>
</dbReference>
<proteinExistence type="predicted"/>
<dbReference type="EMBL" id="JAJSOF020000038">
    <property type="protein sequence ID" value="KAJ4427139.1"/>
    <property type="molecule type" value="Genomic_DNA"/>
</dbReference>
<organism evidence="1 3">
    <name type="scientific">Periplaneta americana</name>
    <name type="common">American cockroach</name>
    <name type="synonym">Blatta americana</name>
    <dbReference type="NCBI Taxonomy" id="6978"/>
    <lineage>
        <taxon>Eukaryota</taxon>
        <taxon>Metazoa</taxon>
        <taxon>Ecdysozoa</taxon>
        <taxon>Arthropoda</taxon>
        <taxon>Hexapoda</taxon>
        <taxon>Insecta</taxon>
        <taxon>Pterygota</taxon>
        <taxon>Neoptera</taxon>
        <taxon>Polyneoptera</taxon>
        <taxon>Dictyoptera</taxon>
        <taxon>Blattodea</taxon>
        <taxon>Blattoidea</taxon>
        <taxon>Blattidae</taxon>
        <taxon>Blattinae</taxon>
        <taxon>Periplaneta</taxon>
    </lineage>
</organism>
<comment type="caution">
    <text evidence="1">The sequence shown here is derived from an EMBL/GenBank/DDBJ whole genome shotgun (WGS) entry which is preliminary data.</text>
</comment>
<reference evidence="1" key="1">
    <citation type="journal article" date="2022" name="Allergy">
        <title>Genome assembly and annotation of Periplaneta americana reveal a comprehensive cockroach allergen profile.</title>
        <authorList>
            <person name="Wang L."/>
            <person name="Xiong Q."/>
            <person name="Saelim N."/>
            <person name="Wang L."/>
            <person name="Nong W."/>
            <person name="Wan A.T."/>
            <person name="Shi M."/>
            <person name="Liu X."/>
            <person name="Cao Q."/>
            <person name="Hui J.H.L."/>
            <person name="Sookrung N."/>
            <person name="Leung T.F."/>
            <person name="Tungtrongchitr A."/>
            <person name="Tsui S.K.W."/>
        </authorList>
    </citation>
    <scope>NUCLEOTIDE SEQUENCE</scope>
    <source>
        <strain evidence="1">PWHHKU_190912</strain>
    </source>
</reference>
<evidence type="ECO:0000313" key="2">
    <source>
        <dbReference type="EMBL" id="KAJ4427139.1"/>
    </source>
</evidence>
<gene>
    <name evidence="1" type="ORF">ANN_24754</name>
    <name evidence="2" type="ORF">ANN_24755</name>
</gene>
<evidence type="ECO:0000313" key="1">
    <source>
        <dbReference type="EMBL" id="KAJ4427138.1"/>
    </source>
</evidence>
<keyword evidence="3" id="KW-1185">Reference proteome</keyword>
<protein>
    <submittedName>
        <fullName evidence="1">Uncharacterized protein</fullName>
    </submittedName>
</protein>
<name>A0ABQ8RZH0_PERAM</name>
<dbReference type="Proteomes" id="UP001148838">
    <property type="component" value="Unassembled WGS sequence"/>
</dbReference>
<evidence type="ECO:0000313" key="3">
    <source>
        <dbReference type="Proteomes" id="UP001148838"/>
    </source>
</evidence>